<evidence type="ECO:0000256" key="1">
    <source>
        <dbReference type="SAM" id="MobiDB-lite"/>
    </source>
</evidence>
<feature type="compositionally biased region" description="Acidic residues" evidence="1">
    <location>
        <begin position="448"/>
        <end position="458"/>
    </location>
</feature>
<evidence type="ECO:0000313" key="2">
    <source>
        <dbReference type="EMBL" id="ERN13293.1"/>
    </source>
</evidence>
<feature type="compositionally biased region" description="Basic and acidic residues" evidence="1">
    <location>
        <begin position="496"/>
        <end position="518"/>
    </location>
</feature>
<keyword evidence="3" id="KW-1185">Reference proteome</keyword>
<accession>W1PYC4</accession>
<protein>
    <submittedName>
        <fullName evidence="2">Uncharacterized protein</fullName>
    </submittedName>
</protein>
<feature type="compositionally biased region" description="Acidic residues" evidence="1">
    <location>
        <begin position="484"/>
        <end position="495"/>
    </location>
</feature>
<name>W1PYC4_AMBTC</name>
<feature type="region of interest" description="Disordered" evidence="1">
    <location>
        <begin position="448"/>
        <end position="518"/>
    </location>
</feature>
<dbReference type="PANTHER" id="PTHR37911">
    <property type="entry name" value="OSJNBA0067K08.20 PROTEIN"/>
    <property type="match status" value="1"/>
</dbReference>
<organism evidence="2 3">
    <name type="scientific">Amborella trichopoda</name>
    <dbReference type="NCBI Taxonomy" id="13333"/>
    <lineage>
        <taxon>Eukaryota</taxon>
        <taxon>Viridiplantae</taxon>
        <taxon>Streptophyta</taxon>
        <taxon>Embryophyta</taxon>
        <taxon>Tracheophyta</taxon>
        <taxon>Spermatophyta</taxon>
        <taxon>Magnoliopsida</taxon>
        <taxon>Amborellales</taxon>
        <taxon>Amborellaceae</taxon>
        <taxon>Amborella</taxon>
    </lineage>
</organism>
<dbReference type="AlphaFoldDB" id="W1PYC4"/>
<dbReference type="PANTHER" id="PTHR37911:SF1">
    <property type="entry name" value="OS04G0497900 PROTEIN"/>
    <property type="match status" value="1"/>
</dbReference>
<dbReference type="eggNOG" id="ENOG502R2YR">
    <property type="taxonomic scope" value="Eukaryota"/>
</dbReference>
<dbReference type="Gramene" id="ERN13293">
    <property type="protein sequence ID" value="ERN13293"/>
    <property type="gene ID" value="AMTR_s00041p00057360"/>
</dbReference>
<dbReference type="Proteomes" id="UP000017836">
    <property type="component" value="Unassembled WGS sequence"/>
</dbReference>
<gene>
    <name evidence="2" type="ORF">AMTR_s00041p00057360</name>
</gene>
<dbReference type="OMA" id="HDWYKYG"/>
<dbReference type="KEGG" id="atr:18441533"/>
<feature type="compositionally biased region" description="Acidic residues" evidence="1">
    <location>
        <begin position="466"/>
        <end position="477"/>
    </location>
</feature>
<sequence length="650" mass="76685">MANLDLLLFKPKTCLSSNTWCGLRRITLTDSNTRTPNPLSRNHLLSLIPSSLDSRRQSKAPSITCTYKTQLCNCSPIPFPSHSTGLTVCFSLQAPTKPLLKNLQRNLQVSAGRSKKKPGGPSTGRIEGNAEVRREARKASRRRARRTVDKLFFRKKNSSGKNSADDFTEEELEMIGLGYDRMVRFMDKDDPNLRHPYDWYKYGEFGPFSWRGVVIGEPIRGRFSDERVSMFGSVKDHEEWEKIEQFDMATEYSRRLGTMNKEVGFKYFWVFVRHPRWKLEELPWKQWTLVCEVVVESGEKKLDKWKLMGRFGNTVRALITKCAAWMRPDIIYVKRPVYQCRFEPQEDFFKCLWPLLDPESEKEYLFEAKVGEGKTEICTYFGGLCKIVRANPKAFVDDVVKAYEKLTDERKSDCWDFLLSNHPVPLLHPYTREWKAKLKAMGTGYYDEDQISSDEDEVRETRNWGEYEEEDEEDEEGETRNWSDYDEEDDKDEEGETRNWGDHEDDKDEDKVVEGDVELGIREEEARTEEIERYWEEEFEKAVRSSEAMENLVRRSVEASTELYKRQLRARNQMKKETEELGQEEERIRPKPSREEWEHIGYDTRRIRKRKIPPELFLRAAVRPFTYRNLLKEIVLMRHAIVEQRMEGKI</sequence>
<dbReference type="OrthoDB" id="1923815at2759"/>
<feature type="region of interest" description="Disordered" evidence="1">
    <location>
        <begin position="109"/>
        <end position="143"/>
    </location>
</feature>
<proteinExistence type="predicted"/>
<dbReference type="HOGENOM" id="CLU_033956_0_0_1"/>
<evidence type="ECO:0000313" key="3">
    <source>
        <dbReference type="Proteomes" id="UP000017836"/>
    </source>
</evidence>
<dbReference type="STRING" id="13333.W1PYC4"/>
<feature type="compositionally biased region" description="Basic and acidic residues" evidence="1">
    <location>
        <begin position="128"/>
        <end position="138"/>
    </location>
</feature>
<reference evidence="3" key="1">
    <citation type="journal article" date="2013" name="Science">
        <title>The Amborella genome and the evolution of flowering plants.</title>
        <authorList>
            <consortium name="Amborella Genome Project"/>
        </authorList>
    </citation>
    <scope>NUCLEOTIDE SEQUENCE [LARGE SCALE GENOMIC DNA]</scope>
</reference>
<dbReference type="EMBL" id="KI392588">
    <property type="protein sequence ID" value="ERN13293.1"/>
    <property type="molecule type" value="Genomic_DNA"/>
</dbReference>